<proteinExistence type="predicted"/>
<feature type="non-terminal residue" evidence="2">
    <location>
        <position position="1"/>
    </location>
</feature>
<evidence type="ECO:0000313" key="3">
    <source>
        <dbReference type="Proteomes" id="UP001187471"/>
    </source>
</evidence>
<dbReference type="Proteomes" id="UP001187471">
    <property type="component" value="Unassembled WGS sequence"/>
</dbReference>
<evidence type="ECO:0000313" key="2">
    <source>
        <dbReference type="EMBL" id="KAK2982164.1"/>
    </source>
</evidence>
<dbReference type="InterPro" id="IPR038088">
    <property type="entry name" value="DELLA_N_sf"/>
</dbReference>
<protein>
    <recommendedName>
        <fullName evidence="1">Transcriptional factor DELLA N-terminal domain-containing protein</fullName>
    </recommendedName>
</protein>
<dbReference type="InterPro" id="IPR021914">
    <property type="entry name" value="TF_DELLA_N"/>
</dbReference>
<comment type="caution">
    <text evidence="2">The sequence shown here is derived from an EMBL/GenBank/DDBJ whole genome shotgun (WGS) entry which is preliminary data.</text>
</comment>
<organism evidence="2 3">
    <name type="scientific">Escallonia rubra</name>
    <dbReference type="NCBI Taxonomy" id="112253"/>
    <lineage>
        <taxon>Eukaryota</taxon>
        <taxon>Viridiplantae</taxon>
        <taxon>Streptophyta</taxon>
        <taxon>Embryophyta</taxon>
        <taxon>Tracheophyta</taxon>
        <taxon>Spermatophyta</taxon>
        <taxon>Magnoliopsida</taxon>
        <taxon>eudicotyledons</taxon>
        <taxon>Gunneridae</taxon>
        <taxon>Pentapetalae</taxon>
        <taxon>asterids</taxon>
        <taxon>campanulids</taxon>
        <taxon>Escalloniales</taxon>
        <taxon>Escalloniaceae</taxon>
        <taxon>Escallonia</taxon>
    </lineage>
</organism>
<dbReference type="EMBL" id="JAVXUO010001454">
    <property type="protein sequence ID" value="KAK2982164.1"/>
    <property type="molecule type" value="Genomic_DNA"/>
</dbReference>
<accession>A0AA88RBD2</accession>
<keyword evidence="3" id="KW-1185">Reference proteome</keyword>
<dbReference type="Gene3D" id="1.10.10.1290">
    <property type="entry name" value="Transcriptional regulator DELLA, N-terminal domain"/>
    <property type="match status" value="1"/>
</dbReference>
<dbReference type="Pfam" id="PF12041">
    <property type="entry name" value="DELLA"/>
    <property type="match status" value="1"/>
</dbReference>
<sequence>MGLYWQVARCLETVMVNAPTEVSHLANDAIHYNPSDVASWVDSLLSKLHQPKKAYPTLDRMLPSKGPNGEGDSKVLQKYAWMLLKVSPFELLPQFPLSVLAFPTYLGIQPEDSTRGYCVLLGPNLLSWSSQKQPTIAHSNTESEYKALAITTSE</sequence>
<dbReference type="AlphaFoldDB" id="A0AA88RBD2"/>
<evidence type="ECO:0000259" key="1">
    <source>
        <dbReference type="Pfam" id="PF12041"/>
    </source>
</evidence>
<name>A0AA88RBD2_9ASTE</name>
<reference evidence="2" key="1">
    <citation type="submission" date="2022-12" db="EMBL/GenBank/DDBJ databases">
        <title>Draft genome assemblies for two species of Escallonia (Escalloniales).</title>
        <authorList>
            <person name="Chanderbali A."/>
            <person name="Dervinis C."/>
            <person name="Anghel I."/>
            <person name="Soltis D."/>
            <person name="Soltis P."/>
            <person name="Zapata F."/>
        </authorList>
    </citation>
    <scope>NUCLEOTIDE SEQUENCE</scope>
    <source>
        <strain evidence="2">UCBG92.1500</strain>
        <tissue evidence="2">Leaf</tissue>
    </source>
</reference>
<gene>
    <name evidence="2" type="ORF">RJ640_010127</name>
</gene>
<feature type="domain" description="Transcriptional factor DELLA N-terminal" evidence="1">
    <location>
        <begin position="11"/>
        <end position="52"/>
    </location>
</feature>